<protein>
    <submittedName>
        <fullName evidence="1">HAD family hydrolase</fullName>
    </submittedName>
</protein>
<dbReference type="RefSeq" id="WP_166277806.1">
    <property type="nucleotide sequence ID" value="NZ_JAANNP010000001.1"/>
</dbReference>
<dbReference type="InterPro" id="IPR023214">
    <property type="entry name" value="HAD_sf"/>
</dbReference>
<dbReference type="InterPro" id="IPR036412">
    <property type="entry name" value="HAD-like_sf"/>
</dbReference>
<dbReference type="SFLD" id="SFLDS00003">
    <property type="entry name" value="Haloacid_Dehalogenase"/>
    <property type="match status" value="1"/>
</dbReference>
<accession>A0ABX0GRT3</accession>
<dbReference type="InterPro" id="IPR050155">
    <property type="entry name" value="HAD-like_hydrolase_sf"/>
</dbReference>
<keyword evidence="1" id="KW-0378">Hydrolase</keyword>
<comment type="caution">
    <text evidence="1">The sequence shown here is derived from an EMBL/GenBank/DDBJ whole genome shotgun (WGS) entry which is preliminary data.</text>
</comment>
<dbReference type="EMBL" id="JAANNP010000001">
    <property type="protein sequence ID" value="NHC12816.1"/>
    <property type="molecule type" value="Genomic_DNA"/>
</dbReference>
<sequence>MADTARGVLFDVDGTLVDTTYLHTVAFWQAFRQFGHDVPMARIHRSVGMGADKLVAHVLGDGRDEGQDEDLQHAHSSLYSTFWPRLRPLPGAVELLRECKRRGLSVVLASSASADELSALRAALDAEGLIDVATGSADAEGSKPEPDILEAALAKSGLGVGDVVFVGDSVWDVEAAAKLDVPCIGLECGGTNAQELTDRGAVEAYWGPAELLERFDSSALAKLLA</sequence>
<proteinExistence type="predicted"/>
<dbReference type="PRINTS" id="PR00413">
    <property type="entry name" value="HADHALOGNASE"/>
</dbReference>
<organism evidence="1 2">
    <name type="scientific">Motilibacter deserti</name>
    <dbReference type="NCBI Taxonomy" id="2714956"/>
    <lineage>
        <taxon>Bacteria</taxon>
        <taxon>Bacillati</taxon>
        <taxon>Actinomycetota</taxon>
        <taxon>Actinomycetes</taxon>
        <taxon>Motilibacterales</taxon>
        <taxon>Motilibacteraceae</taxon>
        <taxon>Motilibacter</taxon>
    </lineage>
</organism>
<dbReference type="Pfam" id="PF00702">
    <property type="entry name" value="Hydrolase"/>
    <property type="match status" value="1"/>
</dbReference>
<dbReference type="GO" id="GO:0016787">
    <property type="term" value="F:hydrolase activity"/>
    <property type="evidence" value="ECO:0007669"/>
    <property type="project" value="UniProtKB-KW"/>
</dbReference>
<dbReference type="SFLD" id="SFLDG01129">
    <property type="entry name" value="C1.5:_HAD__Beta-PGM__Phosphata"/>
    <property type="match status" value="1"/>
</dbReference>
<dbReference type="NCBIfam" id="TIGR01509">
    <property type="entry name" value="HAD-SF-IA-v3"/>
    <property type="match status" value="1"/>
</dbReference>
<name>A0ABX0GRT3_9ACTN</name>
<dbReference type="PANTHER" id="PTHR43434">
    <property type="entry name" value="PHOSPHOGLYCOLATE PHOSPHATASE"/>
    <property type="match status" value="1"/>
</dbReference>
<dbReference type="InterPro" id="IPR006439">
    <property type="entry name" value="HAD-SF_hydro_IA"/>
</dbReference>
<dbReference type="InterPro" id="IPR023198">
    <property type="entry name" value="PGP-like_dom2"/>
</dbReference>
<keyword evidence="2" id="KW-1185">Reference proteome</keyword>
<dbReference type="NCBIfam" id="TIGR01549">
    <property type="entry name" value="HAD-SF-IA-v1"/>
    <property type="match status" value="1"/>
</dbReference>
<gene>
    <name evidence="1" type="ORF">G9H71_03355</name>
</gene>
<dbReference type="PANTHER" id="PTHR43434:SF16">
    <property type="entry name" value="BLL8046 PROTEIN"/>
    <property type="match status" value="1"/>
</dbReference>
<evidence type="ECO:0000313" key="2">
    <source>
        <dbReference type="Proteomes" id="UP000800981"/>
    </source>
</evidence>
<evidence type="ECO:0000313" key="1">
    <source>
        <dbReference type="EMBL" id="NHC12816.1"/>
    </source>
</evidence>
<dbReference type="Gene3D" id="3.40.50.1000">
    <property type="entry name" value="HAD superfamily/HAD-like"/>
    <property type="match status" value="1"/>
</dbReference>
<dbReference type="SUPFAM" id="SSF56784">
    <property type="entry name" value="HAD-like"/>
    <property type="match status" value="1"/>
</dbReference>
<reference evidence="1 2" key="1">
    <citation type="submission" date="2020-03" db="EMBL/GenBank/DDBJ databases">
        <title>Two novel Motilibacter sp.</title>
        <authorList>
            <person name="Liu S."/>
        </authorList>
    </citation>
    <scope>NUCLEOTIDE SEQUENCE [LARGE SCALE GENOMIC DNA]</scope>
    <source>
        <strain evidence="1 2">E257</strain>
    </source>
</reference>
<dbReference type="Proteomes" id="UP000800981">
    <property type="component" value="Unassembled WGS sequence"/>
</dbReference>
<dbReference type="Gene3D" id="1.10.150.240">
    <property type="entry name" value="Putative phosphatase, domain 2"/>
    <property type="match status" value="1"/>
</dbReference>